<dbReference type="RefSeq" id="WP_345197461.1">
    <property type="nucleotide sequence ID" value="NZ_BAABFL010000439.1"/>
</dbReference>
<dbReference type="Proteomes" id="UP001500604">
    <property type="component" value="Unassembled WGS sequence"/>
</dbReference>
<evidence type="ECO:0000256" key="1">
    <source>
        <dbReference type="SAM" id="SignalP"/>
    </source>
</evidence>
<evidence type="ECO:0000313" key="2">
    <source>
        <dbReference type="EMBL" id="GAA4651144.1"/>
    </source>
</evidence>
<gene>
    <name evidence="2" type="ORF">GCM10023116_34270</name>
</gene>
<evidence type="ECO:0000313" key="3">
    <source>
        <dbReference type="Proteomes" id="UP001500604"/>
    </source>
</evidence>
<name>A0ABP8V579_9GAMM</name>
<protein>
    <submittedName>
        <fullName evidence="2">Uncharacterized protein</fullName>
    </submittedName>
</protein>
<feature type="chain" id="PRO_5046926638" evidence="1">
    <location>
        <begin position="22"/>
        <end position="308"/>
    </location>
</feature>
<reference evidence="3" key="1">
    <citation type="journal article" date="2019" name="Int. J. Syst. Evol. Microbiol.">
        <title>The Global Catalogue of Microorganisms (GCM) 10K type strain sequencing project: providing services to taxonomists for standard genome sequencing and annotation.</title>
        <authorList>
            <consortium name="The Broad Institute Genomics Platform"/>
            <consortium name="The Broad Institute Genome Sequencing Center for Infectious Disease"/>
            <person name="Wu L."/>
            <person name="Ma J."/>
        </authorList>
    </citation>
    <scope>NUCLEOTIDE SEQUENCE [LARGE SCALE GENOMIC DNA]</scope>
    <source>
        <strain evidence="3">JCM 17805</strain>
    </source>
</reference>
<sequence length="308" mass="33816">MKLKNMPAFLLLFLSVSIAHATVLVTDDVAFESNHSIIAETLNTCLQWVDNMMVDRQGSQPDSNMTALGLHQNVKNTACYSVSPKTGLTEAICTEDAINLENYVSANSDNVDAPHHADITADWINDQTDIGGNENILGDNVILTVDSADTTITIPVVDAEDHALLYYGATLVNAGSQVIFPNDSYPIWKMQLGNYYVDNFLMTDKGKGFYLEYHRDRPHWHQPLSEDAGGFYLLAKAAGVNASGKTIYHLTGFRIPYGKAVYSRMGAIHADPALTGSVWAVGYSDSEDFSTALVRNRDGQMIRFVPAQ</sequence>
<dbReference type="EMBL" id="BAABFL010000439">
    <property type="protein sequence ID" value="GAA4651144.1"/>
    <property type="molecule type" value="Genomic_DNA"/>
</dbReference>
<organism evidence="2 3">
    <name type="scientific">Kistimonas scapharcae</name>
    <dbReference type="NCBI Taxonomy" id="1036133"/>
    <lineage>
        <taxon>Bacteria</taxon>
        <taxon>Pseudomonadati</taxon>
        <taxon>Pseudomonadota</taxon>
        <taxon>Gammaproteobacteria</taxon>
        <taxon>Oceanospirillales</taxon>
        <taxon>Endozoicomonadaceae</taxon>
        <taxon>Kistimonas</taxon>
    </lineage>
</organism>
<keyword evidence="1" id="KW-0732">Signal</keyword>
<proteinExistence type="predicted"/>
<keyword evidence="3" id="KW-1185">Reference proteome</keyword>
<comment type="caution">
    <text evidence="2">The sequence shown here is derived from an EMBL/GenBank/DDBJ whole genome shotgun (WGS) entry which is preliminary data.</text>
</comment>
<feature type="signal peptide" evidence="1">
    <location>
        <begin position="1"/>
        <end position="21"/>
    </location>
</feature>
<accession>A0ABP8V579</accession>